<dbReference type="Pfam" id="PF02786">
    <property type="entry name" value="CPSase_L_D2"/>
    <property type="match status" value="1"/>
</dbReference>
<evidence type="ECO:0000256" key="4">
    <source>
        <dbReference type="ARBA" id="ARBA00022598"/>
    </source>
</evidence>
<evidence type="ECO:0000256" key="2">
    <source>
        <dbReference type="ARBA" id="ARBA00004956"/>
    </source>
</evidence>
<dbReference type="Gene3D" id="3.40.50.20">
    <property type="match status" value="1"/>
</dbReference>
<keyword evidence="4" id="KW-0436">Ligase</keyword>
<dbReference type="CDD" id="cd06850">
    <property type="entry name" value="biotinyl_domain"/>
    <property type="match status" value="1"/>
</dbReference>
<dbReference type="SUPFAM" id="SSF56059">
    <property type="entry name" value="Glutathione synthetase ATP-binding domain-like"/>
    <property type="match status" value="1"/>
</dbReference>
<evidence type="ECO:0000256" key="7">
    <source>
        <dbReference type="ARBA" id="ARBA00022840"/>
    </source>
</evidence>
<gene>
    <name evidence="19" type="primary">cut6</name>
    <name evidence="19" type="ORF">A0H81_13186</name>
</gene>
<feature type="region of interest" description="Disordered" evidence="15">
    <location>
        <begin position="1093"/>
        <end position="1114"/>
    </location>
</feature>
<evidence type="ECO:0000256" key="12">
    <source>
        <dbReference type="ARBA" id="ARBA00048065"/>
    </source>
</evidence>
<dbReference type="Pfam" id="PF00289">
    <property type="entry name" value="Biotin_carb_N"/>
    <property type="match status" value="1"/>
</dbReference>
<evidence type="ECO:0000256" key="15">
    <source>
        <dbReference type="SAM" id="MobiDB-lite"/>
    </source>
</evidence>
<dbReference type="GO" id="GO:0005524">
    <property type="term" value="F:ATP binding"/>
    <property type="evidence" value="ECO:0007669"/>
    <property type="project" value="UniProtKB-UniRule"/>
</dbReference>
<protein>
    <submittedName>
        <fullName evidence="19">Acetyl-CoA carboxylase</fullName>
    </submittedName>
</protein>
<evidence type="ECO:0000259" key="17">
    <source>
        <dbReference type="PROSITE" id="PS50975"/>
    </source>
</evidence>
<evidence type="ECO:0000256" key="10">
    <source>
        <dbReference type="ARBA" id="ARBA00023267"/>
    </source>
</evidence>
<feature type="domain" description="ATP-grasp" evidence="17">
    <location>
        <begin position="188"/>
        <end position="385"/>
    </location>
</feature>
<keyword evidence="10" id="KW-0092">Biotin</keyword>
<keyword evidence="5 14" id="KW-0547">Nucleotide-binding</keyword>
<dbReference type="InterPro" id="IPR011761">
    <property type="entry name" value="ATP-grasp"/>
</dbReference>
<dbReference type="GO" id="GO:0046872">
    <property type="term" value="F:metal ion binding"/>
    <property type="evidence" value="ECO:0007669"/>
    <property type="project" value="InterPro"/>
</dbReference>
<evidence type="ECO:0000256" key="9">
    <source>
        <dbReference type="ARBA" id="ARBA00023160"/>
    </source>
</evidence>
<dbReference type="OMA" id="CTEMITD"/>
<dbReference type="PROSITE" id="PS00188">
    <property type="entry name" value="BIOTIN"/>
    <property type="match status" value="1"/>
</dbReference>
<keyword evidence="11" id="KW-0511">Multifunctional enzyme</keyword>
<sequence>MTTYDHSKVAQFIGGNTLDKAPSGPVSDFVKRNGGHTVITKVLIANNGIAAVKEIRSIRQWSYETFGTERAVEFTVMATPEDLKVNAEYIRMADRYVEVPGGSNNNNYANVDLIVDIAERSGVHAVWAGWGHASENPRLPETLAANKIVFIGPPGSAMRSLGDKISSTIVAQSANVPTMAWSGSGISETVLSEQGFVTVADDVYHQACVTTVEDGLAKAEEIGWPVMIKASEGGGGKGIRKVEAPEAFKNAFHAVAGEIPGSPIFIMKLAGQARHLEVQLLADQYGNAISLFGRDCSVQRRHQKIIEEAPVTIANPDTFEKMERAAVRLAKLVGYVSAGTVEYLYSHAEDVFYFLELNPRLQVEHPTTEMVSGVNLPAAQLQIAMGFPSIAFATFASSTLQRKPRPKGHVVAVRITAENPDAGFKPSSGSLQELNFRSSTNVWGYFSVSTAGGLHEFADSQFGHIFAYGEDRSESRKNMVVALKELSIRGDFRTTVEYLIKLLELQAFEENTITTGWLDSLISNKLTAERPVTTLAVICGAVTKAYLASEACWSEYKRVLDKGQVPSRDVLKTVFGIDFIYDNVRYSFTATRSSSTLWTLYLNGGRTMVGARGLADGGLLVLLDGKSHSIYWREEVGALRLLVDAKTCLIEQENDPTQLRSPSPGKLVRFLVESGDHINAGEQYAEIEVMKMYMPLVASEDGVVQFVKQPGISLEPGDILGILTLDDPARVKHAKPFEDLLPTMGTPGVVGTKSHQRMNYYLAILNNILDGFDNQAIMASTLKDLIVVLQNPELPFSEVSAILSTLSGRMPAKLEESIRSAIDTAKTKGEGAEFPAVRIKKLIDHFVEDNVRSQDRTMFRSQLGPLLDAVERYQGGLKAHETDVIAGLLARYEETEQLFGGSIEARVLTLREQHKDNLDKVVSLVLSHIMAHRKGRLVMAILEHVKNSGLTVSNPDSKLYQVLQGLAALEARSSTQVALKAREVLISGQMPSYEERRSQMEAVLKASVNNSYYGEQGSADAIYRRAQRADRFEVHCLRCASHVLELYRANGCPAALEVYVRRAYKAYTLLSVDYEEGDGMDDGEAPNVVTWRFNLGQSPSPPSTPRFGRDEQPRRQASVSDLTYMINANQKQPLRTGAIASFPTLAALSRGFDKVADMLPLFDLESTGSAME</sequence>
<dbReference type="SUPFAM" id="SSF51246">
    <property type="entry name" value="Rudiment single hybrid motif"/>
    <property type="match status" value="1"/>
</dbReference>
<dbReference type="InterPro" id="IPR011764">
    <property type="entry name" value="Biotin_carboxylation_dom"/>
</dbReference>
<dbReference type="STRING" id="5627.A0A1C7LQ46"/>
<dbReference type="Gene3D" id="3.30.1490.20">
    <property type="entry name" value="ATP-grasp fold, A domain"/>
    <property type="match status" value="1"/>
</dbReference>
<dbReference type="GO" id="GO:0003989">
    <property type="term" value="F:acetyl-CoA carboxylase activity"/>
    <property type="evidence" value="ECO:0007669"/>
    <property type="project" value="UniProtKB-EC"/>
</dbReference>
<evidence type="ECO:0000256" key="1">
    <source>
        <dbReference type="ARBA" id="ARBA00001953"/>
    </source>
</evidence>
<dbReference type="Gene3D" id="2.40.50.100">
    <property type="match status" value="1"/>
</dbReference>
<dbReference type="InterPro" id="IPR049076">
    <property type="entry name" value="ACCA"/>
</dbReference>
<organism evidence="19 20">
    <name type="scientific">Grifola frondosa</name>
    <name type="common">Maitake</name>
    <name type="synonym">Polyporus frondosus</name>
    <dbReference type="NCBI Taxonomy" id="5627"/>
    <lineage>
        <taxon>Eukaryota</taxon>
        <taxon>Fungi</taxon>
        <taxon>Dikarya</taxon>
        <taxon>Basidiomycota</taxon>
        <taxon>Agaricomycotina</taxon>
        <taxon>Agaricomycetes</taxon>
        <taxon>Polyporales</taxon>
        <taxon>Grifolaceae</taxon>
        <taxon>Grifola</taxon>
    </lineage>
</organism>
<dbReference type="InterPro" id="IPR049074">
    <property type="entry name" value="ACCA_BT"/>
</dbReference>
<dbReference type="EMBL" id="LUGG01000027">
    <property type="protein sequence ID" value="OBZ66881.1"/>
    <property type="molecule type" value="Genomic_DNA"/>
</dbReference>
<comment type="caution">
    <text evidence="19">The sequence shown here is derived from an EMBL/GenBank/DDBJ whole genome shotgun (WGS) entry which is preliminary data.</text>
</comment>
<evidence type="ECO:0000259" key="16">
    <source>
        <dbReference type="PROSITE" id="PS50968"/>
    </source>
</evidence>
<keyword evidence="8" id="KW-0443">Lipid metabolism</keyword>
<evidence type="ECO:0000256" key="11">
    <source>
        <dbReference type="ARBA" id="ARBA00023268"/>
    </source>
</evidence>
<keyword evidence="9" id="KW-0275">Fatty acid biosynthesis</keyword>
<dbReference type="PROSITE" id="PS50975">
    <property type="entry name" value="ATP_GRASP"/>
    <property type="match status" value="1"/>
</dbReference>
<evidence type="ECO:0000259" key="18">
    <source>
        <dbReference type="PROSITE" id="PS50979"/>
    </source>
</evidence>
<dbReference type="PROSITE" id="PS50979">
    <property type="entry name" value="BC"/>
    <property type="match status" value="1"/>
</dbReference>
<dbReference type="InterPro" id="IPR011054">
    <property type="entry name" value="Rudment_hybrid_motif"/>
</dbReference>
<keyword evidence="6" id="KW-0276">Fatty acid metabolism</keyword>
<dbReference type="FunFam" id="2.40.50.100:FF:000005">
    <property type="entry name" value="Acetyl-CoA carboxylase 1"/>
    <property type="match status" value="1"/>
</dbReference>
<dbReference type="InterPro" id="IPR005481">
    <property type="entry name" value="BC-like_N"/>
</dbReference>
<dbReference type="Pfam" id="PF21385">
    <property type="entry name" value="ACCA_BT"/>
    <property type="match status" value="1"/>
</dbReference>
<comment type="catalytic activity">
    <reaction evidence="12">
        <text>hydrogencarbonate + acetyl-CoA + ATP = malonyl-CoA + ADP + phosphate + H(+)</text>
        <dbReference type="Rhea" id="RHEA:11308"/>
        <dbReference type="ChEBI" id="CHEBI:15378"/>
        <dbReference type="ChEBI" id="CHEBI:17544"/>
        <dbReference type="ChEBI" id="CHEBI:30616"/>
        <dbReference type="ChEBI" id="CHEBI:43474"/>
        <dbReference type="ChEBI" id="CHEBI:57288"/>
        <dbReference type="ChEBI" id="CHEBI:57384"/>
        <dbReference type="ChEBI" id="CHEBI:456216"/>
        <dbReference type="EC" id="6.4.1.2"/>
    </reaction>
</comment>
<dbReference type="AlphaFoldDB" id="A0A1C7LQ46"/>
<dbReference type="Gene3D" id="3.30.470.20">
    <property type="entry name" value="ATP-grasp fold, B domain"/>
    <property type="match status" value="1"/>
</dbReference>
<dbReference type="Pfam" id="PF02785">
    <property type="entry name" value="Biotin_carb_C"/>
    <property type="match status" value="1"/>
</dbReference>
<evidence type="ECO:0000256" key="3">
    <source>
        <dbReference type="ARBA" id="ARBA00022516"/>
    </source>
</evidence>
<dbReference type="PROSITE" id="PS00867">
    <property type="entry name" value="CPSASE_2"/>
    <property type="match status" value="1"/>
</dbReference>
<dbReference type="InterPro" id="IPR005482">
    <property type="entry name" value="Biotin_COase_C"/>
</dbReference>
<proteinExistence type="predicted"/>
<keyword evidence="20" id="KW-1185">Reference proteome</keyword>
<evidence type="ECO:0000256" key="13">
    <source>
        <dbReference type="ARBA" id="ARBA00048600"/>
    </source>
</evidence>
<name>A0A1C7LQ46_GRIFR</name>
<feature type="domain" description="Lipoyl-binding" evidence="16">
    <location>
        <begin position="650"/>
        <end position="724"/>
    </location>
</feature>
<dbReference type="FunFam" id="3.40.50.20:FF:000005">
    <property type="entry name" value="acetyl-CoA carboxylase isoform X2"/>
    <property type="match status" value="1"/>
</dbReference>
<dbReference type="PROSITE" id="PS50968">
    <property type="entry name" value="BIOTINYL_LIPOYL"/>
    <property type="match status" value="1"/>
</dbReference>
<dbReference type="SUPFAM" id="SSF52440">
    <property type="entry name" value="PreATP-grasp domain"/>
    <property type="match status" value="1"/>
</dbReference>
<keyword evidence="3" id="KW-0444">Lipid biosynthesis</keyword>
<dbReference type="GO" id="GO:0004075">
    <property type="term" value="F:biotin carboxylase activity"/>
    <property type="evidence" value="ECO:0007669"/>
    <property type="project" value="UniProtKB-EC"/>
</dbReference>
<evidence type="ECO:0000256" key="5">
    <source>
        <dbReference type="ARBA" id="ARBA00022741"/>
    </source>
</evidence>
<keyword evidence="7 14" id="KW-0067">ATP-binding</keyword>
<evidence type="ECO:0000256" key="8">
    <source>
        <dbReference type="ARBA" id="ARBA00023098"/>
    </source>
</evidence>
<dbReference type="SMART" id="SM00878">
    <property type="entry name" value="Biotin_carb_C"/>
    <property type="match status" value="1"/>
</dbReference>
<dbReference type="PANTHER" id="PTHR45728">
    <property type="entry name" value="ACETYL-COA CARBOXYLASE, ISOFORM A"/>
    <property type="match status" value="1"/>
</dbReference>
<evidence type="ECO:0000256" key="6">
    <source>
        <dbReference type="ARBA" id="ARBA00022832"/>
    </source>
</evidence>
<dbReference type="SUPFAM" id="SSF51230">
    <property type="entry name" value="Single hybrid motif"/>
    <property type="match status" value="1"/>
</dbReference>
<comment type="catalytic activity">
    <reaction evidence="13">
        <text>N(6)-biotinyl-L-lysyl-[protein] + hydrogencarbonate + ATP = N(6)-carboxybiotinyl-L-lysyl-[protein] + ADP + phosphate + H(+)</text>
        <dbReference type="Rhea" id="RHEA:13501"/>
        <dbReference type="Rhea" id="RHEA-COMP:10505"/>
        <dbReference type="Rhea" id="RHEA-COMP:10506"/>
        <dbReference type="ChEBI" id="CHEBI:15378"/>
        <dbReference type="ChEBI" id="CHEBI:17544"/>
        <dbReference type="ChEBI" id="CHEBI:30616"/>
        <dbReference type="ChEBI" id="CHEBI:43474"/>
        <dbReference type="ChEBI" id="CHEBI:83144"/>
        <dbReference type="ChEBI" id="CHEBI:83145"/>
        <dbReference type="ChEBI" id="CHEBI:456216"/>
        <dbReference type="EC" id="6.3.4.14"/>
    </reaction>
</comment>
<dbReference type="OrthoDB" id="14612at2759"/>
<dbReference type="PANTHER" id="PTHR45728:SF3">
    <property type="entry name" value="ACETYL-COA CARBOXYLASE"/>
    <property type="match status" value="1"/>
</dbReference>
<comment type="cofactor">
    <cofactor evidence="1">
        <name>biotin</name>
        <dbReference type="ChEBI" id="CHEBI:57586"/>
    </cofactor>
</comment>
<accession>A0A1C7LQ46</accession>
<dbReference type="Gene3D" id="3.90.1770.10">
    <property type="entry name" value="PreATP-grasp domain"/>
    <property type="match status" value="1"/>
</dbReference>
<evidence type="ECO:0000256" key="14">
    <source>
        <dbReference type="PROSITE-ProRule" id="PRU00409"/>
    </source>
</evidence>
<dbReference type="Pfam" id="PF08326">
    <property type="entry name" value="ACC_central"/>
    <property type="match status" value="1"/>
</dbReference>
<feature type="domain" description="Biotin carboxylation" evidence="18">
    <location>
        <begin position="38"/>
        <end position="523"/>
    </location>
</feature>
<dbReference type="InterPro" id="IPR013537">
    <property type="entry name" value="AcCoA_COase_cen"/>
</dbReference>
<dbReference type="GO" id="GO:0006633">
    <property type="term" value="P:fatty acid biosynthetic process"/>
    <property type="evidence" value="ECO:0007669"/>
    <property type="project" value="UniProtKB-KW"/>
</dbReference>
<dbReference type="InterPro" id="IPR016185">
    <property type="entry name" value="PreATP-grasp_dom_sf"/>
</dbReference>
<reference evidence="19 20" key="1">
    <citation type="submission" date="2016-03" db="EMBL/GenBank/DDBJ databases">
        <title>Whole genome sequencing of Grifola frondosa 9006-11.</title>
        <authorList>
            <person name="Min B."/>
            <person name="Park H."/>
            <person name="Kim J.-G."/>
            <person name="Cho H."/>
            <person name="Oh Y.-L."/>
            <person name="Kong W.-S."/>
            <person name="Choi I.-G."/>
        </authorList>
    </citation>
    <scope>NUCLEOTIDE SEQUENCE [LARGE SCALE GENOMIC DNA]</scope>
    <source>
        <strain evidence="19 20">9006-11</strain>
    </source>
</reference>
<dbReference type="InterPro" id="IPR011053">
    <property type="entry name" value="Single_hybrid_motif"/>
</dbReference>
<dbReference type="InterPro" id="IPR005479">
    <property type="entry name" value="CPAse_ATP-bd"/>
</dbReference>
<dbReference type="InterPro" id="IPR001882">
    <property type="entry name" value="Biotin_BS"/>
</dbReference>
<dbReference type="Proteomes" id="UP000092993">
    <property type="component" value="Unassembled WGS sequence"/>
</dbReference>
<dbReference type="InterPro" id="IPR013815">
    <property type="entry name" value="ATP_grasp_subdomain_1"/>
</dbReference>
<dbReference type="InterPro" id="IPR000089">
    <property type="entry name" value="Biotin_lipoyl"/>
</dbReference>
<evidence type="ECO:0000313" key="20">
    <source>
        <dbReference type="Proteomes" id="UP000092993"/>
    </source>
</evidence>
<dbReference type="FunFam" id="3.30.1490.20:FF:000003">
    <property type="entry name" value="acetyl-CoA carboxylase isoform X1"/>
    <property type="match status" value="1"/>
</dbReference>
<evidence type="ECO:0000313" key="19">
    <source>
        <dbReference type="EMBL" id="OBZ66881.1"/>
    </source>
</evidence>
<dbReference type="GO" id="GO:0005739">
    <property type="term" value="C:mitochondrion"/>
    <property type="evidence" value="ECO:0007669"/>
    <property type="project" value="TreeGrafter"/>
</dbReference>
<dbReference type="Pfam" id="PF00364">
    <property type="entry name" value="Biotin_lipoyl"/>
    <property type="match status" value="1"/>
</dbReference>
<comment type="pathway">
    <text evidence="2">Lipid metabolism; malonyl-CoA biosynthesis; malonyl-CoA from acetyl-CoA: step 1/1.</text>
</comment>